<accession>A0ABW0UQT8</accession>
<gene>
    <name evidence="1" type="ORF">ACFPZJ_12515</name>
</gene>
<comment type="caution">
    <text evidence="1">The sequence shown here is derived from an EMBL/GenBank/DDBJ whole genome shotgun (WGS) entry which is preliminary data.</text>
</comment>
<organism evidence="1 2">
    <name type="scientific">Streptomyces bullii</name>
    <dbReference type="NCBI Taxonomy" id="349910"/>
    <lineage>
        <taxon>Bacteria</taxon>
        <taxon>Bacillati</taxon>
        <taxon>Actinomycetota</taxon>
        <taxon>Actinomycetes</taxon>
        <taxon>Kitasatosporales</taxon>
        <taxon>Streptomycetaceae</taxon>
        <taxon>Streptomyces</taxon>
    </lineage>
</organism>
<sequence length="198" mass="22436">MTPVATSLDLRTIVGHGWAESDHFTTVEAERARRFWHAIRAHDADLTRIRQQAGALVQRRTGANWCDFGSLGLHLNLPGSDVDLGAAVASHRWPHVRAALADCTDYLGVVRTPFASVRLAFSWRIGQSMVDLSVVTPDTYEEARRMLVRIDTGMTRDDRIRYTWVKHLLHVSGRKEEYAAWKLAPYRRFCAGLGPFQH</sequence>
<keyword evidence="2" id="KW-1185">Reference proteome</keyword>
<evidence type="ECO:0008006" key="3">
    <source>
        <dbReference type="Google" id="ProtNLM"/>
    </source>
</evidence>
<evidence type="ECO:0000313" key="1">
    <source>
        <dbReference type="EMBL" id="MFC5634585.1"/>
    </source>
</evidence>
<name>A0ABW0UQT8_9ACTN</name>
<evidence type="ECO:0000313" key="2">
    <source>
        <dbReference type="Proteomes" id="UP001596154"/>
    </source>
</evidence>
<protein>
    <recommendedName>
        <fullName evidence="3">Nucleotidyltransferase family protein</fullName>
    </recommendedName>
</protein>
<dbReference type="Proteomes" id="UP001596154">
    <property type="component" value="Unassembled WGS sequence"/>
</dbReference>
<reference evidence="2" key="1">
    <citation type="journal article" date="2019" name="Int. J. Syst. Evol. Microbiol.">
        <title>The Global Catalogue of Microorganisms (GCM) 10K type strain sequencing project: providing services to taxonomists for standard genome sequencing and annotation.</title>
        <authorList>
            <consortium name="The Broad Institute Genomics Platform"/>
            <consortium name="The Broad Institute Genome Sequencing Center for Infectious Disease"/>
            <person name="Wu L."/>
            <person name="Ma J."/>
        </authorList>
    </citation>
    <scope>NUCLEOTIDE SEQUENCE [LARGE SCALE GENOMIC DNA]</scope>
    <source>
        <strain evidence="2">CGMCC 4.7248</strain>
    </source>
</reference>
<proteinExistence type="predicted"/>
<dbReference type="RefSeq" id="WP_381020520.1">
    <property type="nucleotide sequence ID" value="NZ_JBHSNY010000004.1"/>
</dbReference>
<dbReference type="EMBL" id="JBHSNY010000004">
    <property type="protein sequence ID" value="MFC5634585.1"/>
    <property type="molecule type" value="Genomic_DNA"/>
</dbReference>